<comment type="caution">
    <text evidence="2">The sequence shown here is derived from an EMBL/GenBank/DDBJ whole genome shotgun (WGS) entry which is preliminary data.</text>
</comment>
<reference evidence="2" key="1">
    <citation type="submission" date="2023-09" db="EMBL/GenBank/DDBJ databases">
        <title>Description of first Herbaspirillum huttiense subsp. nephrolepsisexaltata and Herbaspirillum huttiense subsp. lycopersicon.</title>
        <authorList>
            <person name="Poudel M."/>
            <person name="Sharma A."/>
            <person name="Goss E."/>
            <person name="Tapia J.H."/>
            <person name="Harmon C.M."/>
            <person name="Jones J.B."/>
        </authorList>
    </citation>
    <scope>NUCLEOTIDE SEQUENCE</scope>
    <source>
        <strain evidence="2">SE1</strain>
    </source>
</reference>
<keyword evidence="3" id="KW-1185">Reference proteome</keyword>
<accession>A0ABU2EQQ7</accession>
<dbReference type="EMBL" id="JAVLSJ010000009">
    <property type="protein sequence ID" value="MDR9850175.1"/>
    <property type="molecule type" value="Genomic_DNA"/>
</dbReference>
<feature type="region of interest" description="Disordered" evidence="1">
    <location>
        <begin position="174"/>
        <end position="194"/>
    </location>
</feature>
<organism evidence="2 3">
    <name type="scientific">Herbaspirillum huttiense subsp. lycopersici</name>
    <dbReference type="NCBI Taxonomy" id="3074428"/>
    <lineage>
        <taxon>Bacteria</taxon>
        <taxon>Pseudomonadati</taxon>
        <taxon>Pseudomonadota</taxon>
        <taxon>Betaproteobacteria</taxon>
        <taxon>Burkholderiales</taxon>
        <taxon>Oxalobacteraceae</taxon>
        <taxon>Herbaspirillum</taxon>
    </lineage>
</organism>
<evidence type="ECO:0000313" key="2">
    <source>
        <dbReference type="EMBL" id="MDR9850175.1"/>
    </source>
</evidence>
<name>A0ABU2EQQ7_9BURK</name>
<protein>
    <submittedName>
        <fullName evidence="2">Uncharacterized protein</fullName>
    </submittedName>
</protein>
<gene>
    <name evidence="2" type="ORF">RI048_18230</name>
</gene>
<evidence type="ECO:0000313" key="3">
    <source>
        <dbReference type="Proteomes" id="UP001246576"/>
    </source>
</evidence>
<dbReference type="RefSeq" id="WP_310163802.1">
    <property type="nucleotide sequence ID" value="NZ_JAVLSJ010000009.1"/>
</dbReference>
<sequence length="321" mass="36155">MINSPGHLDPQEIFLLERYTSLEYLGQLRDNWHELLEFVESRLSQFMQNLPPDYRNRALPEQPDIVWGEQVLPNFRDTFDSLCSGYIKLSHGDLDGLNSAHGVRSDFKGQLEFSAEWMGEEGVRTYRHLLSQALVRASNIISTLGAYWSAGTLSPGYTPEDRGPLDAPDTWPGYALDPSTTARTGQPPPKPGIYVPDQSNSSAQFLGPDIDEAPECSIFLGMQSLYIPGTSEKYGEEALHQTAPCTWTLVKKVAHQRKITSLNAPQDFQRRVASGELCPEDGYYFTPAQLNSRRKFKRGETMPSLNSQYGATIWQWDSDQE</sequence>
<proteinExistence type="predicted"/>
<evidence type="ECO:0000256" key="1">
    <source>
        <dbReference type="SAM" id="MobiDB-lite"/>
    </source>
</evidence>
<dbReference type="Proteomes" id="UP001246576">
    <property type="component" value="Unassembled WGS sequence"/>
</dbReference>